<feature type="domain" description="PAC" evidence="9">
    <location>
        <begin position="85"/>
        <end position="138"/>
    </location>
</feature>
<dbReference type="PANTHER" id="PTHR43065:SF23">
    <property type="entry name" value="SENSOR HISTIDINE KINASE PDTAS"/>
    <property type="match status" value="1"/>
</dbReference>
<dbReference type="PROSITE" id="PS50113">
    <property type="entry name" value="PAC"/>
    <property type="match status" value="3"/>
</dbReference>
<dbReference type="Gene3D" id="3.30.450.20">
    <property type="entry name" value="PAS domain"/>
    <property type="match status" value="3"/>
</dbReference>
<evidence type="ECO:0000256" key="4">
    <source>
        <dbReference type="ARBA" id="ARBA00022777"/>
    </source>
</evidence>
<dbReference type="InterPro" id="IPR035965">
    <property type="entry name" value="PAS-like_dom_sf"/>
</dbReference>
<proteinExistence type="predicted"/>
<dbReference type="SUPFAM" id="SSF55874">
    <property type="entry name" value="ATPase domain of HSP90 chaperone/DNA topoisomerase II/histidine kinase"/>
    <property type="match status" value="1"/>
</dbReference>
<evidence type="ECO:0000256" key="3">
    <source>
        <dbReference type="ARBA" id="ARBA00022741"/>
    </source>
</evidence>
<dbReference type="GO" id="GO:0005524">
    <property type="term" value="F:ATP binding"/>
    <property type="evidence" value="ECO:0007669"/>
    <property type="project" value="UniProtKB-KW"/>
</dbReference>
<keyword evidence="3" id="KW-0547">Nucleotide-binding</keyword>
<comment type="caution">
    <text evidence="10">The sequence shown here is derived from an EMBL/GenBank/DDBJ whole genome shotgun (WGS) entry which is preliminary data.</text>
</comment>
<dbReference type="GO" id="GO:0016301">
    <property type="term" value="F:kinase activity"/>
    <property type="evidence" value="ECO:0007669"/>
    <property type="project" value="UniProtKB-KW"/>
</dbReference>
<evidence type="ECO:0000256" key="6">
    <source>
        <dbReference type="ARBA" id="ARBA00023012"/>
    </source>
</evidence>
<dbReference type="InterPro" id="IPR013767">
    <property type="entry name" value="PAS_fold"/>
</dbReference>
<evidence type="ECO:0000259" key="7">
    <source>
        <dbReference type="PROSITE" id="PS50109"/>
    </source>
</evidence>
<name>A0A4U0PZN4_9NEIS</name>
<dbReference type="NCBIfam" id="TIGR00229">
    <property type="entry name" value="sensory_box"/>
    <property type="match status" value="2"/>
</dbReference>
<dbReference type="InterPro" id="IPR000014">
    <property type="entry name" value="PAS"/>
</dbReference>
<keyword evidence="11" id="KW-1185">Reference proteome</keyword>
<dbReference type="Pfam" id="PF07568">
    <property type="entry name" value="HisKA_2"/>
    <property type="match status" value="1"/>
</dbReference>
<evidence type="ECO:0000256" key="1">
    <source>
        <dbReference type="ARBA" id="ARBA00022553"/>
    </source>
</evidence>
<dbReference type="InterPro" id="IPR036890">
    <property type="entry name" value="HATPase_C_sf"/>
</dbReference>
<evidence type="ECO:0000256" key="2">
    <source>
        <dbReference type="ARBA" id="ARBA00022679"/>
    </source>
</evidence>
<dbReference type="EMBL" id="SUMF01000007">
    <property type="protein sequence ID" value="TJZ74087.1"/>
    <property type="molecule type" value="Genomic_DNA"/>
</dbReference>
<feature type="domain" description="PAC" evidence="9">
    <location>
        <begin position="345"/>
        <end position="395"/>
    </location>
</feature>
<dbReference type="Pfam" id="PF02518">
    <property type="entry name" value="HATPase_c"/>
    <property type="match status" value="1"/>
</dbReference>
<dbReference type="RefSeq" id="WP_136773114.1">
    <property type="nucleotide sequence ID" value="NZ_CP156074.1"/>
</dbReference>
<protein>
    <submittedName>
        <fullName evidence="10">PAS domain S-box protein</fullName>
    </submittedName>
</protein>
<dbReference type="Proteomes" id="UP000310016">
    <property type="component" value="Unassembled WGS sequence"/>
</dbReference>
<dbReference type="GO" id="GO:0006355">
    <property type="term" value="P:regulation of DNA-templated transcription"/>
    <property type="evidence" value="ECO:0007669"/>
    <property type="project" value="InterPro"/>
</dbReference>
<dbReference type="PROSITE" id="PS50112">
    <property type="entry name" value="PAS"/>
    <property type="match status" value="2"/>
</dbReference>
<organism evidence="10 11">
    <name type="scientific">Chitiniphilus eburneus</name>
    <dbReference type="NCBI Taxonomy" id="2571148"/>
    <lineage>
        <taxon>Bacteria</taxon>
        <taxon>Pseudomonadati</taxon>
        <taxon>Pseudomonadota</taxon>
        <taxon>Betaproteobacteria</taxon>
        <taxon>Neisseriales</taxon>
        <taxon>Chitinibacteraceae</taxon>
        <taxon>Chitiniphilus</taxon>
    </lineage>
</organism>
<feature type="domain" description="PAS" evidence="8">
    <location>
        <begin position="268"/>
        <end position="312"/>
    </location>
</feature>
<feature type="domain" description="Histidine kinase" evidence="7">
    <location>
        <begin position="406"/>
        <end position="599"/>
    </location>
</feature>
<dbReference type="InterPro" id="IPR003594">
    <property type="entry name" value="HATPase_dom"/>
</dbReference>
<dbReference type="CDD" id="cd00130">
    <property type="entry name" value="PAS"/>
    <property type="match status" value="2"/>
</dbReference>
<dbReference type="InterPro" id="IPR011495">
    <property type="entry name" value="Sig_transdc_His_kin_sub2_dim/P"/>
</dbReference>
<dbReference type="InterPro" id="IPR001610">
    <property type="entry name" value="PAC"/>
</dbReference>
<evidence type="ECO:0000313" key="10">
    <source>
        <dbReference type="EMBL" id="TJZ74087.1"/>
    </source>
</evidence>
<keyword evidence="6" id="KW-0902">Two-component regulatory system</keyword>
<dbReference type="OrthoDB" id="9770795at2"/>
<dbReference type="PANTHER" id="PTHR43065">
    <property type="entry name" value="SENSOR HISTIDINE KINASE"/>
    <property type="match status" value="1"/>
</dbReference>
<evidence type="ECO:0000259" key="8">
    <source>
        <dbReference type="PROSITE" id="PS50112"/>
    </source>
</evidence>
<feature type="domain" description="PAS" evidence="8">
    <location>
        <begin position="139"/>
        <end position="213"/>
    </location>
</feature>
<keyword evidence="5" id="KW-0067">ATP-binding</keyword>
<sequence>MPLSSSSELPDCDALLPQVLSALPVGVAIMDRTLRYRYLNPLLAQSNGATVEAHLGHTVSEMLPSLAPTILPLLRKVLDLGEPLRDLAISGESIMPGRLRQWLADYLPLRDADGNVAGVLTVVRDVTDQREARQAALENERQLRGILDNLTAYVGLLALDGTLLEVNRAPLEAGGLDRDDVRGRKLWDTGWWRDDTHEQEQLREAVRRAAQGEPQRFDSMVHMAGDTRAVIDFILAPLFDADGNVTHLIPSGTDITARKIGEAALRLSEQRFRQVVENAPDGLAMVDEQGQILLVNAGIERMFRYRREQLIGCNVMALMPERYRAAHPALMAGFMRDPSARDMAGRRELFALRSDGSEFPVEIGLNPIPGDGGLRVLATIVDVTRRKADQAQLERALAEKTALLQEVHHRVKNNLQVISSLLSLQSRSASEEARRALAESQSRVKAMALIHQLLYERHDFSQVDIGLYLKRLCRLLQDTLHKHGGPVTLELATSGNVLLDLQRAVPCGLLINELVTNAFKHAFPAGREGRIGVRLSGEPAGDARLVVEDNGVGLPDGIEQGGGSLGFQLIPLLVDQLGGELVIERGDGTRFVVTFQPDGGAA</sequence>
<keyword evidence="2" id="KW-0808">Transferase</keyword>
<evidence type="ECO:0000259" key="9">
    <source>
        <dbReference type="PROSITE" id="PS50113"/>
    </source>
</evidence>
<dbReference type="Pfam" id="PF08448">
    <property type="entry name" value="PAS_4"/>
    <property type="match status" value="2"/>
</dbReference>
<dbReference type="SUPFAM" id="SSF55785">
    <property type="entry name" value="PYP-like sensor domain (PAS domain)"/>
    <property type="match status" value="3"/>
</dbReference>
<dbReference type="InterPro" id="IPR005467">
    <property type="entry name" value="His_kinase_dom"/>
</dbReference>
<gene>
    <name evidence="10" type="ORF">FAZ21_09020</name>
</gene>
<reference evidence="10 11" key="1">
    <citation type="submission" date="2019-04" db="EMBL/GenBank/DDBJ databases">
        <title>Chitiniphilus eburnea sp. nov., a novel chitinolytic bacterium isolated from aquaculture sludge.</title>
        <authorList>
            <person name="Sheng M."/>
        </authorList>
    </citation>
    <scope>NUCLEOTIDE SEQUENCE [LARGE SCALE GENOMIC DNA]</scope>
    <source>
        <strain evidence="10 11">HX-2-15</strain>
    </source>
</reference>
<dbReference type="InterPro" id="IPR000700">
    <property type="entry name" value="PAS-assoc_C"/>
</dbReference>
<feature type="domain" description="PAC" evidence="9">
    <location>
        <begin position="215"/>
        <end position="267"/>
    </location>
</feature>
<keyword evidence="1" id="KW-0597">Phosphoprotein</keyword>
<dbReference type="PROSITE" id="PS50109">
    <property type="entry name" value="HIS_KIN"/>
    <property type="match status" value="1"/>
</dbReference>
<dbReference type="SMART" id="SM00387">
    <property type="entry name" value="HATPase_c"/>
    <property type="match status" value="1"/>
</dbReference>
<dbReference type="InterPro" id="IPR013656">
    <property type="entry name" value="PAS_4"/>
</dbReference>
<dbReference type="GO" id="GO:0000160">
    <property type="term" value="P:phosphorelay signal transduction system"/>
    <property type="evidence" value="ECO:0007669"/>
    <property type="project" value="UniProtKB-KW"/>
</dbReference>
<dbReference type="AlphaFoldDB" id="A0A4U0PZN4"/>
<evidence type="ECO:0000256" key="5">
    <source>
        <dbReference type="ARBA" id="ARBA00022840"/>
    </source>
</evidence>
<evidence type="ECO:0000313" key="11">
    <source>
        <dbReference type="Proteomes" id="UP000310016"/>
    </source>
</evidence>
<dbReference type="Gene3D" id="3.30.565.10">
    <property type="entry name" value="Histidine kinase-like ATPase, C-terminal domain"/>
    <property type="match status" value="1"/>
</dbReference>
<accession>A0A4U0PZN4</accession>
<dbReference type="SMART" id="SM00091">
    <property type="entry name" value="PAS"/>
    <property type="match status" value="3"/>
</dbReference>
<dbReference type="SMART" id="SM00086">
    <property type="entry name" value="PAC"/>
    <property type="match status" value="3"/>
</dbReference>
<keyword evidence="4" id="KW-0418">Kinase</keyword>
<dbReference type="Pfam" id="PF00989">
    <property type="entry name" value="PAS"/>
    <property type="match status" value="1"/>
</dbReference>